<feature type="signal peptide" evidence="5">
    <location>
        <begin position="1"/>
        <end position="24"/>
    </location>
</feature>
<reference evidence="7" key="1">
    <citation type="journal article" date="2023" name="Mol. Phylogenet. Evol.">
        <title>Genome-scale phylogeny and comparative genomics of the fungal order Sordariales.</title>
        <authorList>
            <person name="Hensen N."/>
            <person name="Bonometti L."/>
            <person name="Westerberg I."/>
            <person name="Brannstrom I.O."/>
            <person name="Guillou S."/>
            <person name="Cros-Aarteil S."/>
            <person name="Calhoun S."/>
            <person name="Haridas S."/>
            <person name="Kuo A."/>
            <person name="Mondo S."/>
            <person name="Pangilinan J."/>
            <person name="Riley R."/>
            <person name="LaButti K."/>
            <person name="Andreopoulos B."/>
            <person name="Lipzen A."/>
            <person name="Chen C."/>
            <person name="Yan M."/>
            <person name="Daum C."/>
            <person name="Ng V."/>
            <person name="Clum A."/>
            <person name="Steindorff A."/>
            <person name="Ohm R.A."/>
            <person name="Martin F."/>
            <person name="Silar P."/>
            <person name="Natvig D.O."/>
            <person name="Lalanne C."/>
            <person name="Gautier V."/>
            <person name="Ament-Velasquez S.L."/>
            <person name="Kruys A."/>
            <person name="Hutchinson M.I."/>
            <person name="Powell A.J."/>
            <person name="Barry K."/>
            <person name="Miller A.N."/>
            <person name="Grigoriev I.V."/>
            <person name="Debuchy R."/>
            <person name="Gladieux P."/>
            <person name="Hiltunen Thoren M."/>
            <person name="Johannesson H."/>
        </authorList>
    </citation>
    <scope>NUCLEOTIDE SEQUENCE</scope>
    <source>
        <strain evidence="7">CBS 168.71</strain>
    </source>
</reference>
<comment type="similarity">
    <text evidence="1">Belongs to the oxygen-dependent FAD-linked oxidoreductase family.</text>
</comment>
<gene>
    <name evidence="7" type="ORF">B0H64DRAFT_457063</name>
</gene>
<dbReference type="AlphaFoldDB" id="A0AAE0HIK2"/>
<organism evidence="7 8">
    <name type="scientific">Chaetomium fimeti</name>
    <dbReference type="NCBI Taxonomy" id="1854472"/>
    <lineage>
        <taxon>Eukaryota</taxon>
        <taxon>Fungi</taxon>
        <taxon>Dikarya</taxon>
        <taxon>Ascomycota</taxon>
        <taxon>Pezizomycotina</taxon>
        <taxon>Sordariomycetes</taxon>
        <taxon>Sordariomycetidae</taxon>
        <taxon>Sordariales</taxon>
        <taxon>Chaetomiaceae</taxon>
        <taxon>Chaetomium</taxon>
    </lineage>
</organism>
<evidence type="ECO:0000256" key="3">
    <source>
        <dbReference type="ARBA" id="ARBA00022827"/>
    </source>
</evidence>
<evidence type="ECO:0000313" key="8">
    <source>
        <dbReference type="Proteomes" id="UP001278766"/>
    </source>
</evidence>
<keyword evidence="2" id="KW-0285">Flavoprotein</keyword>
<evidence type="ECO:0000256" key="5">
    <source>
        <dbReference type="SAM" id="SignalP"/>
    </source>
</evidence>
<keyword evidence="3" id="KW-0274">FAD</keyword>
<dbReference type="PANTHER" id="PTHR42973:SF53">
    <property type="entry name" value="FAD-BINDING PCMH-TYPE DOMAIN-CONTAINING PROTEIN-RELATED"/>
    <property type="match status" value="1"/>
</dbReference>
<dbReference type="Gene3D" id="3.30.465.10">
    <property type="match status" value="1"/>
</dbReference>
<keyword evidence="8" id="KW-1185">Reference proteome</keyword>
<dbReference type="InterPro" id="IPR036318">
    <property type="entry name" value="FAD-bd_PCMH-like_sf"/>
</dbReference>
<reference evidence="7" key="2">
    <citation type="submission" date="2023-06" db="EMBL/GenBank/DDBJ databases">
        <authorList>
            <consortium name="Lawrence Berkeley National Laboratory"/>
            <person name="Haridas S."/>
            <person name="Hensen N."/>
            <person name="Bonometti L."/>
            <person name="Westerberg I."/>
            <person name="Brannstrom I.O."/>
            <person name="Guillou S."/>
            <person name="Cros-Aarteil S."/>
            <person name="Calhoun S."/>
            <person name="Kuo A."/>
            <person name="Mondo S."/>
            <person name="Pangilinan J."/>
            <person name="Riley R."/>
            <person name="Labutti K."/>
            <person name="Andreopoulos B."/>
            <person name="Lipzen A."/>
            <person name="Chen C."/>
            <person name="Yanf M."/>
            <person name="Daum C."/>
            <person name="Ng V."/>
            <person name="Clum A."/>
            <person name="Steindorff A."/>
            <person name="Ohm R."/>
            <person name="Martin F."/>
            <person name="Silar P."/>
            <person name="Natvig D."/>
            <person name="Lalanne C."/>
            <person name="Gautier V."/>
            <person name="Ament-Velasquez S.L."/>
            <person name="Kruys A."/>
            <person name="Hutchinson M.I."/>
            <person name="Powell A.J."/>
            <person name="Barry K."/>
            <person name="Miller A.N."/>
            <person name="Grigoriev I.V."/>
            <person name="Debuchy R."/>
            <person name="Gladieux P."/>
            <person name="Thoren M.H."/>
            <person name="Johannesson H."/>
        </authorList>
    </citation>
    <scope>NUCLEOTIDE SEQUENCE</scope>
    <source>
        <strain evidence="7">CBS 168.71</strain>
    </source>
</reference>
<evidence type="ECO:0000313" key="7">
    <source>
        <dbReference type="EMBL" id="KAK3297150.1"/>
    </source>
</evidence>
<evidence type="ECO:0000256" key="1">
    <source>
        <dbReference type="ARBA" id="ARBA00005466"/>
    </source>
</evidence>
<keyword evidence="4" id="KW-0560">Oxidoreductase</keyword>
<accession>A0AAE0HIK2</accession>
<dbReference type="InterPro" id="IPR050416">
    <property type="entry name" value="FAD-linked_Oxidoreductase"/>
</dbReference>
<dbReference type="InterPro" id="IPR016166">
    <property type="entry name" value="FAD-bd_PCMH"/>
</dbReference>
<dbReference type="InterPro" id="IPR016169">
    <property type="entry name" value="FAD-bd_PCMH_sub2"/>
</dbReference>
<dbReference type="EMBL" id="JAUEPN010000003">
    <property type="protein sequence ID" value="KAK3297150.1"/>
    <property type="molecule type" value="Genomic_DNA"/>
</dbReference>
<dbReference type="RefSeq" id="XP_062660664.1">
    <property type="nucleotide sequence ID" value="XM_062807366.1"/>
</dbReference>
<comment type="caution">
    <text evidence="7">The sequence shown here is derived from an EMBL/GenBank/DDBJ whole genome shotgun (WGS) entry which is preliminary data.</text>
</comment>
<feature type="chain" id="PRO_5041926984" evidence="5">
    <location>
        <begin position="25"/>
        <end position="518"/>
    </location>
</feature>
<sequence>MVKFSPPLLGMFMVAATFYDAIVATTCGPSPDLNCCGMLVASGLGDKVLLPNQTEYTSRLGSYWSVSAALSPWCMVLPYTAEDVSSIIKTLVSGNCSFGVKGGGHGSFALSNAVEDGVTIDFANMNGTTYNAETEVASILPGGSWQEVYETLAPHGVTVTGGRAGTVGIGGFLTGGGNSFHAASHGMACDTVVNFEVVIADGSIINANAEQNPDLWIALKGGSANLGLVTRFDLRVIKFPDAAKPDIWGKFLSFDLADGDNAIDAMVNFTEHAHLDQNTSSIMFFGHIPAAGGMVLHLGLENTKGIVDPPAVAGYLNAGKILSTNSLVVPMADLVRSENPAQAAGVRNIWFTLTFKADARVMKYAASRHTAAVAKLSASLSPDSNFTTMCAFQPLSHAIAQHGVRNGGNVMGLDYWMQNGDSGILLLLELGVRGAENEAKAYPVMREWAREVEAYARELGVAWEWRYLNYAGREQDPLASIGPVALGRLRAAARKYDPDGVFQTLRGSGFKIPKGECD</sequence>
<dbReference type="PANTHER" id="PTHR42973">
    <property type="entry name" value="BINDING OXIDOREDUCTASE, PUTATIVE (AFU_ORTHOLOGUE AFUA_1G17690)-RELATED"/>
    <property type="match status" value="1"/>
</dbReference>
<evidence type="ECO:0000256" key="2">
    <source>
        <dbReference type="ARBA" id="ARBA00022630"/>
    </source>
</evidence>
<dbReference type="InterPro" id="IPR006094">
    <property type="entry name" value="Oxid_FAD_bind_N"/>
</dbReference>
<feature type="domain" description="FAD-binding PCMH-type" evidence="6">
    <location>
        <begin position="68"/>
        <end position="239"/>
    </location>
</feature>
<dbReference type="GO" id="GO:0071949">
    <property type="term" value="F:FAD binding"/>
    <property type="evidence" value="ECO:0007669"/>
    <property type="project" value="InterPro"/>
</dbReference>
<proteinExistence type="inferred from homology"/>
<evidence type="ECO:0000259" key="6">
    <source>
        <dbReference type="PROSITE" id="PS51387"/>
    </source>
</evidence>
<dbReference type="Proteomes" id="UP001278766">
    <property type="component" value="Unassembled WGS sequence"/>
</dbReference>
<dbReference type="Pfam" id="PF01565">
    <property type="entry name" value="FAD_binding_4"/>
    <property type="match status" value="1"/>
</dbReference>
<dbReference type="GeneID" id="87844314"/>
<protein>
    <submittedName>
        <fullName evidence="7">FAD binding domain-containing protein</fullName>
    </submittedName>
</protein>
<name>A0AAE0HIK2_9PEZI</name>
<evidence type="ECO:0000256" key="4">
    <source>
        <dbReference type="ARBA" id="ARBA00023002"/>
    </source>
</evidence>
<dbReference type="GO" id="GO:0016491">
    <property type="term" value="F:oxidoreductase activity"/>
    <property type="evidence" value="ECO:0007669"/>
    <property type="project" value="UniProtKB-KW"/>
</dbReference>
<keyword evidence="5" id="KW-0732">Signal</keyword>
<dbReference type="SUPFAM" id="SSF56176">
    <property type="entry name" value="FAD-binding/transporter-associated domain-like"/>
    <property type="match status" value="1"/>
</dbReference>
<dbReference type="PROSITE" id="PS51387">
    <property type="entry name" value="FAD_PCMH"/>
    <property type="match status" value="1"/>
</dbReference>